<dbReference type="STRING" id="1618436.UV59_C0019G0032"/>
<dbReference type="Proteomes" id="UP000034543">
    <property type="component" value="Unassembled WGS sequence"/>
</dbReference>
<sequence length="154" mass="17391">MENTTTGPATTQVTTDQTVAPTAFDITAYNATLETVRRRMTIIEKSKEEFKQLKEMHDSALMNNTVYVEADKAVKDTTNKRKLVANQLIKQPGMAETIGKMKTIKEQIKENEESLANELMEYYRTAGVTEIEDENGQVQEFVISIRLKPKVNTG</sequence>
<comment type="caution">
    <text evidence="1">The sequence shown here is derived from an EMBL/GenBank/DDBJ whole genome shotgun (WGS) entry which is preliminary data.</text>
</comment>
<reference evidence="1 2" key="1">
    <citation type="journal article" date="2015" name="Nature">
        <title>rRNA introns, odd ribosomes, and small enigmatic genomes across a large radiation of phyla.</title>
        <authorList>
            <person name="Brown C.T."/>
            <person name="Hug L.A."/>
            <person name="Thomas B.C."/>
            <person name="Sharon I."/>
            <person name="Castelle C.J."/>
            <person name="Singh A."/>
            <person name="Wilkins M.J."/>
            <person name="Williams K.H."/>
            <person name="Banfield J.F."/>
        </authorList>
    </citation>
    <scope>NUCLEOTIDE SEQUENCE [LARGE SCALE GENOMIC DNA]</scope>
</reference>
<protein>
    <submittedName>
        <fullName evidence="1">Uncharacterized protein</fullName>
    </submittedName>
</protein>
<proteinExistence type="predicted"/>
<name>A0A0G1CFZ8_9BACT</name>
<dbReference type="AlphaFoldDB" id="A0A0G1CFZ8"/>
<accession>A0A0G1CFZ8</accession>
<dbReference type="EMBL" id="LCFB01000019">
    <property type="protein sequence ID" value="KKS84457.1"/>
    <property type="molecule type" value="Genomic_DNA"/>
</dbReference>
<organism evidence="1 2">
    <name type="scientific">Candidatus Gottesmanbacteria bacterium GW2011_GWA1_43_11</name>
    <dbReference type="NCBI Taxonomy" id="1618436"/>
    <lineage>
        <taxon>Bacteria</taxon>
        <taxon>Candidatus Gottesmaniibacteriota</taxon>
    </lineage>
</organism>
<evidence type="ECO:0000313" key="2">
    <source>
        <dbReference type="Proteomes" id="UP000034543"/>
    </source>
</evidence>
<gene>
    <name evidence="1" type="ORF">UV59_C0019G0032</name>
</gene>
<evidence type="ECO:0000313" key="1">
    <source>
        <dbReference type="EMBL" id="KKS84457.1"/>
    </source>
</evidence>